<evidence type="ECO:0000313" key="9">
    <source>
        <dbReference type="Proteomes" id="UP000663842"/>
    </source>
</evidence>
<dbReference type="InterPro" id="IPR013320">
    <property type="entry name" value="ConA-like_dom_sf"/>
</dbReference>
<dbReference type="Pfam" id="PF00251">
    <property type="entry name" value="Glyco_hydro_32N"/>
    <property type="match status" value="1"/>
</dbReference>
<protein>
    <recommendedName>
        <fullName evidence="7">Apple domain-containing protein</fullName>
    </recommendedName>
</protein>
<evidence type="ECO:0000259" key="7">
    <source>
        <dbReference type="SMART" id="SM00223"/>
    </source>
</evidence>
<dbReference type="InterPro" id="IPR001362">
    <property type="entry name" value="Glyco_hydro_32"/>
</dbReference>
<comment type="caution">
    <text evidence="8">The sequence shown here is derived from an EMBL/GenBank/DDBJ whole genome shotgun (WGS) entry which is preliminary data.</text>
</comment>
<gene>
    <name evidence="8" type="ORF">UXM345_LOCUS26447</name>
</gene>
<comment type="similarity">
    <text evidence="1 6">Belongs to the glycosyl hydrolase 32 family.</text>
</comment>
<reference evidence="8" key="1">
    <citation type="submission" date="2021-02" db="EMBL/GenBank/DDBJ databases">
        <authorList>
            <person name="Nowell W R."/>
        </authorList>
    </citation>
    <scope>NUCLEOTIDE SEQUENCE</scope>
</reference>
<dbReference type="Gene3D" id="2.115.10.20">
    <property type="entry name" value="Glycosyl hydrolase domain, family 43"/>
    <property type="match status" value="1"/>
</dbReference>
<evidence type="ECO:0000256" key="4">
    <source>
        <dbReference type="ARBA" id="ARBA00023157"/>
    </source>
</evidence>
<evidence type="ECO:0000256" key="5">
    <source>
        <dbReference type="ARBA" id="ARBA00023295"/>
    </source>
</evidence>
<name>A0A819ZGG0_9BILA</name>
<dbReference type="GO" id="GO:0004553">
    <property type="term" value="F:hydrolase activity, hydrolyzing O-glycosyl compounds"/>
    <property type="evidence" value="ECO:0007669"/>
    <property type="project" value="InterPro"/>
</dbReference>
<dbReference type="InterPro" id="IPR018053">
    <property type="entry name" value="Glyco_hydro_32_AS"/>
</dbReference>
<dbReference type="Proteomes" id="UP000663842">
    <property type="component" value="Unassembled WGS sequence"/>
</dbReference>
<dbReference type="CDD" id="cd01100">
    <property type="entry name" value="APPLE_Factor_XI_like"/>
    <property type="match status" value="1"/>
</dbReference>
<feature type="domain" description="Apple" evidence="7">
    <location>
        <begin position="429"/>
        <end position="499"/>
    </location>
</feature>
<dbReference type="Gene3D" id="2.60.120.560">
    <property type="entry name" value="Exo-inulinase, domain 1"/>
    <property type="match status" value="1"/>
</dbReference>
<dbReference type="CDD" id="cd18624">
    <property type="entry name" value="GH32_Fruct1-like"/>
    <property type="match status" value="1"/>
</dbReference>
<dbReference type="InterPro" id="IPR013189">
    <property type="entry name" value="Glyco_hydro_32_C"/>
</dbReference>
<dbReference type="InterPro" id="IPR013148">
    <property type="entry name" value="Glyco_hydro_32_N"/>
</dbReference>
<keyword evidence="2" id="KW-0677">Repeat</keyword>
<proteinExistence type="inferred from homology"/>
<evidence type="ECO:0000256" key="6">
    <source>
        <dbReference type="RuleBase" id="RU362110"/>
    </source>
</evidence>
<dbReference type="Gene3D" id="3.50.4.10">
    <property type="entry name" value="Hepatocyte Growth Factor"/>
    <property type="match status" value="1"/>
</dbReference>
<dbReference type="PANTHER" id="PTHR31953">
    <property type="entry name" value="BETA-FRUCTOFURANOSIDASE, INSOLUBLE ISOENZYME CWINV1-RELATED"/>
    <property type="match status" value="1"/>
</dbReference>
<dbReference type="Pfam" id="PF08244">
    <property type="entry name" value="Glyco_hydro_32C"/>
    <property type="match status" value="1"/>
</dbReference>
<dbReference type="GO" id="GO:0006508">
    <property type="term" value="P:proteolysis"/>
    <property type="evidence" value="ECO:0007669"/>
    <property type="project" value="InterPro"/>
</dbReference>
<organism evidence="8 9">
    <name type="scientific">Rotaria magnacalcarata</name>
    <dbReference type="NCBI Taxonomy" id="392030"/>
    <lineage>
        <taxon>Eukaryota</taxon>
        <taxon>Metazoa</taxon>
        <taxon>Spiralia</taxon>
        <taxon>Gnathifera</taxon>
        <taxon>Rotifera</taxon>
        <taxon>Eurotatoria</taxon>
        <taxon>Bdelloidea</taxon>
        <taxon>Philodinida</taxon>
        <taxon>Philodinidae</taxon>
        <taxon>Rotaria</taxon>
    </lineage>
</organism>
<dbReference type="GO" id="GO:0005975">
    <property type="term" value="P:carbohydrate metabolic process"/>
    <property type="evidence" value="ECO:0007669"/>
    <property type="project" value="InterPro"/>
</dbReference>
<accession>A0A819ZGG0</accession>
<dbReference type="AlphaFoldDB" id="A0A819ZGG0"/>
<dbReference type="SUPFAM" id="SSF75005">
    <property type="entry name" value="Arabinanase/levansucrase/invertase"/>
    <property type="match status" value="1"/>
</dbReference>
<evidence type="ECO:0000256" key="3">
    <source>
        <dbReference type="ARBA" id="ARBA00022801"/>
    </source>
</evidence>
<dbReference type="InterPro" id="IPR000177">
    <property type="entry name" value="Apple"/>
</dbReference>
<dbReference type="InterPro" id="IPR050551">
    <property type="entry name" value="Fructan_Metab_Enzymes"/>
</dbReference>
<keyword evidence="3 6" id="KW-0378">Hydrolase</keyword>
<sequence length="589" mass="66137">MCSVGVLTTDLHRRCVQWSTDYTDTVSSGAPTCTDGVSSEAPTYTDTVSNGPPTCTDGVISVLGISQADDRFRPQYHLLPPSNWLNDPNGPVYYNGYYHMFFQYDPDSPVGIMKYWGHFYSKDMVHWIGLPIAIAPDQPYNINGIWTGSTSIVNGVPIIIYTGINESHAQVQCQALPANLTDPALSKWIKWPSNPLITSPNGRDPSTAFQDDHNNYYLIYGFDCDELGGQAVLFTSRDFVNWTYLHPIHSNHYDTFWECSDIFNVSNRLVMKVSLRGQDFWAVGELDPIQKIFHPLAGDVDEYTQLIDQGKFYASKSFYDPIHDQQVIVGWIGEDDDQGEKRGWQGMHSLPRSIFLSNDGLQLGSRPIEALQTLRVEESHRYFHNIVLPSTIPFELVHDDLDFGLSVLSTLDGSQRTSVGMMTRTNTTFMPNWDVPGWDYFSVPGITNSLDCQHACDQDIKCRSWTFDSAKQMNNNCFLKSGIPNLVASLTCTSGVKQSETKQQQQLVWVYINRTLSQRSSGASRAPLADHSVVEVFESQGGRLAITTRVYPEEDTAQNLAVYVNSGSTTNQTIVIDTLDIWTLNSIWT</sequence>
<evidence type="ECO:0000313" key="8">
    <source>
        <dbReference type="EMBL" id="CAF4173977.1"/>
    </source>
</evidence>
<dbReference type="PROSITE" id="PS00609">
    <property type="entry name" value="GLYCOSYL_HYDROL_F32"/>
    <property type="match status" value="1"/>
</dbReference>
<dbReference type="SMART" id="SM00640">
    <property type="entry name" value="Glyco_32"/>
    <property type="match status" value="1"/>
</dbReference>
<dbReference type="GO" id="GO:0005576">
    <property type="term" value="C:extracellular region"/>
    <property type="evidence" value="ECO:0007669"/>
    <property type="project" value="InterPro"/>
</dbReference>
<evidence type="ECO:0000256" key="2">
    <source>
        <dbReference type="ARBA" id="ARBA00022737"/>
    </source>
</evidence>
<dbReference type="SUPFAM" id="SSF57414">
    <property type="entry name" value="Hairpin loop containing domain-like"/>
    <property type="match status" value="1"/>
</dbReference>
<dbReference type="InterPro" id="IPR003609">
    <property type="entry name" value="Pan_app"/>
</dbReference>
<dbReference type="SMART" id="SM00223">
    <property type="entry name" value="APPLE"/>
    <property type="match status" value="1"/>
</dbReference>
<evidence type="ECO:0000256" key="1">
    <source>
        <dbReference type="ARBA" id="ARBA00009902"/>
    </source>
</evidence>
<keyword evidence="4" id="KW-1015">Disulfide bond</keyword>
<dbReference type="InterPro" id="IPR023296">
    <property type="entry name" value="Glyco_hydro_beta-prop_sf"/>
</dbReference>
<keyword evidence="5 6" id="KW-0326">Glycosidase</keyword>
<dbReference type="SUPFAM" id="SSF49899">
    <property type="entry name" value="Concanavalin A-like lectins/glucanases"/>
    <property type="match status" value="1"/>
</dbReference>
<dbReference type="EMBL" id="CAJOBF010005405">
    <property type="protein sequence ID" value="CAF4173977.1"/>
    <property type="molecule type" value="Genomic_DNA"/>
</dbReference>
<dbReference type="Pfam" id="PF14295">
    <property type="entry name" value="PAN_4"/>
    <property type="match status" value="1"/>
</dbReference>